<dbReference type="EMBL" id="BAABME010004833">
    <property type="protein sequence ID" value="GAA0163727.1"/>
    <property type="molecule type" value="Genomic_DNA"/>
</dbReference>
<evidence type="ECO:0000313" key="1">
    <source>
        <dbReference type="EMBL" id="GAA0163727.1"/>
    </source>
</evidence>
<evidence type="ECO:0000313" key="2">
    <source>
        <dbReference type="Proteomes" id="UP001454036"/>
    </source>
</evidence>
<protein>
    <submittedName>
        <fullName evidence="1">Uncharacterized protein</fullName>
    </submittedName>
</protein>
<sequence length="114" mass="12883">MTQACSLNGIARWKEFRNQILNRLPNQYVTAAREHISQIGCSSIVSGFSLLPSNQTEVLAPLEVETVAIKAIHLEVMVVSYFSIDFQINDLHQMISDAFNLEPNTFKLTQILFI</sequence>
<comment type="caution">
    <text evidence="1">The sequence shown here is derived from an EMBL/GenBank/DDBJ whole genome shotgun (WGS) entry which is preliminary data.</text>
</comment>
<reference evidence="1 2" key="1">
    <citation type="submission" date="2024-01" db="EMBL/GenBank/DDBJ databases">
        <title>The complete chloroplast genome sequence of Lithospermum erythrorhizon: insights into the phylogenetic relationship among Boraginaceae species and the maternal lineages of purple gromwells.</title>
        <authorList>
            <person name="Okada T."/>
            <person name="Watanabe K."/>
        </authorList>
    </citation>
    <scope>NUCLEOTIDE SEQUENCE [LARGE SCALE GENOMIC DNA]</scope>
</reference>
<gene>
    <name evidence="1" type="ORF">LIER_19523</name>
</gene>
<keyword evidence="2" id="KW-1185">Reference proteome</keyword>
<dbReference type="AlphaFoldDB" id="A0AAV3QL28"/>
<organism evidence="1 2">
    <name type="scientific">Lithospermum erythrorhizon</name>
    <name type="common">Purple gromwell</name>
    <name type="synonym">Lithospermum officinale var. erythrorhizon</name>
    <dbReference type="NCBI Taxonomy" id="34254"/>
    <lineage>
        <taxon>Eukaryota</taxon>
        <taxon>Viridiplantae</taxon>
        <taxon>Streptophyta</taxon>
        <taxon>Embryophyta</taxon>
        <taxon>Tracheophyta</taxon>
        <taxon>Spermatophyta</taxon>
        <taxon>Magnoliopsida</taxon>
        <taxon>eudicotyledons</taxon>
        <taxon>Gunneridae</taxon>
        <taxon>Pentapetalae</taxon>
        <taxon>asterids</taxon>
        <taxon>lamiids</taxon>
        <taxon>Boraginales</taxon>
        <taxon>Boraginaceae</taxon>
        <taxon>Boraginoideae</taxon>
        <taxon>Lithospermeae</taxon>
        <taxon>Lithospermum</taxon>
    </lineage>
</organism>
<name>A0AAV3QL28_LITER</name>
<proteinExistence type="predicted"/>
<dbReference type="Proteomes" id="UP001454036">
    <property type="component" value="Unassembled WGS sequence"/>
</dbReference>
<accession>A0AAV3QL28</accession>